<evidence type="ECO:0000313" key="2">
    <source>
        <dbReference type="Proteomes" id="UP000479293"/>
    </source>
</evidence>
<dbReference type="Proteomes" id="UP000479293">
    <property type="component" value="Unassembled WGS sequence"/>
</dbReference>
<reference evidence="1 2" key="1">
    <citation type="submission" date="2019-10" db="EMBL/GenBank/DDBJ databases">
        <title>Draft Genome Sequence of Cytophagaceae sp. SJW1-29.</title>
        <authorList>
            <person name="Choi A."/>
        </authorList>
    </citation>
    <scope>NUCLEOTIDE SEQUENCE [LARGE SCALE GENOMIC DNA]</scope>
    <source>
        <strain evidence="1 2">SJW1-29</strain>
    </source>
</reference>
<dbReference type="AlphaFoldDB" id="A0A7C9F4B2"/>
<sequence length="74" mass="7437">MVVASSGFTRAGVSKVVGALASRATLEPFEMTLLTGASLSQGTVGTLAQGSTGGTEGTLSDRPIHAYDICGQYS</sequence>
<proteinExistence type="predicted"/>
<comment type="caution">
    <text evidence="1">The sequence shown here is derived from an EMBL/GenBank/DDBJ whole genome shotgun (WGS) entry which is preliminary data.</text>
</comment>
<dbReference type="EMBL" id="WHLY01000001">
    <property type="protein sequence ID" value="MPR31886.1"/>
    <property type="molecule type" value="Genomic_DNA"/>
</dbReference>
<accession>A0A7C9F4B2</accession>
<evidence type="ECO:0000313" key="1">
    <source>
        <dbReference type="EMBL" id="MPR31886.1"/>
    </source>
</evidence>
<name>A0A7C9F4B2_9BACT</name>
<dbReference type="RefSeq" id="WP_152755950.1">
    <property type="nucleotide sequence ID" value="NZ_WHLY01000001.1"/>
</dbReference>
<organism evidence="1 2">
    <name type="scientific">Salmonirosea aquatica</name>
    <dbReference type="NCBI Taxonomy" id="2654236"/>
    <lineage>
        <taxon>Bacteria</taxon>
        <taxon>Pseudomonadati</taxon>
        <taxon>Bacteroidota</taxon>
        <taxon>Cytophagia</taxon>
        <taxon>Cytophagales</taxon>
        <taxon>Spirosomataceae</taxon>
        <taxon>Salmonirosea</taxon>
    </lineage>
</organism>
<protein>
    <submittedName>
        <fullName evidence="1">Uncharacterized protein</fullName>
    </submittedName>
</protein>
<gene>
    <name evidence="1" type="ORF">GBK04_00610</name>
</gene>
<keyword evidence="2" id="KW-1185">Reference proteome</keyword>